<keyword evidence="2" id="KW-1185">Reference proteome</keyword>
<name>A0A812DI51_ACAPH</name>
<organism evidence="1 2">
    <name type="scientific">Acanthosepion pharaonis</name>
    <name type="common">Pharaoh cuttlefish</name>
    <name type="synonym">Sepia pharaonis</name>
    <dbReference type="NCBI Taxonomy" id="158019"/>
    <lineage>
        <taxon>Eukaryota</taxon>
        <taxon>Metazoa</taxon>
        <taxon>Spiralia</taxon>
        <taxon>Lophotrochozoa</taxon>
        <taxon>Mollusca</taxon>
        <taxon>Cephalopoda</taxon>
        <taxon>Coleoidea</taxon>
        <taxon>Decapodiformes</taxon>
        <taxon>Sepiida</taxon>
        <taxon>Sepiina</taxon>
        <taxon>Sepiidae</taxon>
        <taxon>Acanthosepion</taxon>
    </lineage>
</organism>
<dbReference type="AlphaFoldDB" id="A0A812DI51"/>
<proteinExistence type="predicted"/>
<dbReference type="Proteomes" id="UP000597762">
    <property type="component" value="Unassembled WGS sequence"/>
</dbReference>
<evidence type="ECO:0000313" key="1">
    <source>
        <dbReference type="EMBL" id="CAE1299797.1"/>
    </source>
</evidence>
<protein>
    <submittedName>
        <fullName evidence="1">Uncharacterized protein</fullName>
    </submittedName>
</protein>
<reference evidence="1" key="1">
    <citation type="submission" date="2021-01" db="EMBL/GenBank/DDBJ databases">
        <authorList>
            <person name="Li R."/>
            <person name="Bekaert M."/>
        </authorList>
    </citation>
    <scope>NUCLEOTIDE SEQUENCE</scope>
    <source>
        <strain evidence="1">Farmed</strain>
    </source>
</reference>
<accession>A0A812DI51</accession>
<dbReference type="EMBL" id="CAHIKZ030003402">
    <property type="protein sequence ID" value="CAE1299797.1"/>
    <property type="molecule type" value="Genomic_DNA"/>
</dbReference>
<gene>
    <name evidence="1" type="ORF">SPHA_53442</name>
</gene>
<evidence type="ECO:0000313" key="2">
    <source>
        <dbReference type="Proteomes" id="UP000597762"/>
    </source>
</evidence>
<dbReference type="OrthoDB" id="1112980at2759"/>
<sequence>MMCSGYASVPQQPITALPANVQILGAPPSSLKFYLGLLRPALCECLSPSLPEECGKFSAFSEIPPGASPPWSPDQTCPLRAKHVFLIIYFTVLEAAKAFLPKIAKANESIAEMTPDELNIENAESDDEHVEMNLALYEYETSEASSEGETDDEVYDLGELNENNFQIQKRNKKLKHPVIEVLDSSQSDKNS</sequence>
<comment type="caution">
    <text evidence="1">The sequence shown here is derived from an EMBL/GenBank/DDBJ whole genome shotgun (WGS) entry which is preliminary data.</text>
</comment>